<proteinExistence type="predicted"/>
<accession>A0A2K3MAG6</accession>
<comment type="caution">
    <text evidence="1">The sequence shown here is derived from an EMBL/GenBank/DDBJ whole genome shotgun (WGS) entry which is preliminary data.</text>
</comment>
<protein>
    <submittedName>
        <fullName evidence="1">Uncharacterized protein</fullName>
    </submittedName>
</protein>
<dbReference type="Proteomes" id="UP000236291">
    <property type="component" value="Unassembled WGS sequence"/>
</dbReference>
<reference evidence="1 2" key="2">
    <citation type="journal article" date="2017" name="Front. Plant Sci.">
        <title>Gene Classification and Mining of Molecular Markers Useful in Red Clover (Trifolium pratense) Breeding.</title>
        <authorList>
            <person name="Istvanek J."/>
            <person name="Dluhosova J."/>
            <person name="Dluhos P."/>
            <person name="Patkova L."/>
            <person name="Nedelnik J."/>
            <person name="Repkova J."/>
        </authorList>
    </citation>
    <scope>NUCLEOTIDE SEQUENCE [LARGE SCALE GENOMIC DNA]</scope>
    <source>
        <strain evidence="2">cv. Tatra</strain>
        <tissue evidence="1">Young leaves</tissue>
    </source>
</reference>
<dbReference type="EMBL" id="ASHM01054744">
    <property type="protein sequence ID" value="PNX87777.1"/>
    <property type="molecule type" value="Genomic_DNA"/>
</dbReference>
<evidence type="ECO:0000313" key="2">
    <source>
        <dbReference type="Proteomes" id="UP000236291"/>
    </source>
</evidence>
<sequence>MFQHRFLILDGSPGPSCYKLNVEADGPDGNGKWELSAVVSDTGNGFGCFVLEQADTQGFGKSYTHSVASVKSWWIAMILAYSRQTRLDENFKRSNFDVGCFHNSSHINRFTRSFQDFKGMKKICKSQISTSKSERYSGTNPSSASEW</sequence>
<evidence type="ECO:0000313" key="1">
    <source>
        <dbReference type="EMBL" id="PNX87777.1"/>
    </source>
</evidence>
<reference evidence="1 2" key="1">
    <citation type="journal article" date="2014" name="Am. J. Bot.">
        <title>Genome assembly and annotation for red clover (Trifolium pratense; Fabaceae).</title>
        <authorList>
            <person name="Istvanek J."/>
            <person name="Jaros M."/>
            <person name="Krenek A."/>
            <person name="Repkova J."/>
        </authorList>
    </citation>
    <scope>NUCLEOTIDE SEQUENCE [LARGE SCALE GENOMIC DNA]</scope>
    <source>
        <strain evidence="2">cv. Tatra</strain>
        <tissue evidence="1">Young leaves</tissue>
    </source>
</reference>
<gene>
    <name evidence="1" type="ORF">L195_g043873</name>
</gene>
<organism evidence="1 2">
    <name type="scientific">Trifolium pratense</name>
    <name type="common">Red clover</name>
    <dbReference type="NCBI Taxonomy" id="57577"/>
    <lineage>
        <taxon>Eukaryota</taxon>
        <taxon>Viridiplantae</taxon>
        <taxon>Streptophyta</taxon>
        <taxon>Embryophyta</taxon>
        <taxon>Tracheophyta</taxon>
        <taxon>Spermatophyta</taxon>
        <taxon>Magnoliopsida</taxon>
        <taxon>eudicotyledons</taxon>
        <taxon>Gunneridae</taxon>
        <taxon>Pentapetalae</taxon>
        <taxon>rosids</taxon>
        <taxon>fabids</taxon>
        <taxon>Fabales</taxon>
        <taxon>Fabaceae</taxon>
        <taxon>Papilionoideae</taxon>
        <taxon>50 kb inversion clade</taxon>
        <taxon>NPAAA clade</taxon>
        <taxon>Hologalegina</taxon>
        <taxon>IRL clade</taxon>
        <taxon>Trifolieae</taxon>
        <taxon>Trifolium</taxon>
    </lineage>
</organism>
<name>A0A2K3MAG6_TRIPR</name>
<dbReference type="AlphaFoldDB" id="A0A2K3MAG6"/>